<reference evidence="1" key="2">
    <citation type="journal article" name="Front. Microbiol.">
        <title>Degradative Capacity of Two Strains of Rhodonia placenta: From Phenotype to Genotype.</title>
        <authorList>
            <person name="Kolle M."/>
            <person name="Horta M.A.C."/>
            <person name="Nowrousian M."/>
            <person name="Ohm R.A."/>
            <person name="Benz J.P."/>
            <person name="Pilgard A."/>
        </authorList>
    </citation>
    <scope>NUCLEOTIDE SEQUENCE</scope>
    <source>
        <strain evidence="1">FPRL280</strain>
    </source>
</reference>
<organism evidence="1 2">
    <name type="scientific">Rhodonia placenta</name>
    <dbReference type="NCBI Taxonomy" id="104341"/>
    <lineage>
        <taxon>Eukaryota</taxon>
        <taxon>Fungi</taxon>
        <taxon>Dikarya</taxon>
        <taxon>Basidiomycota</taxon>
        <taxon>Agaricomycotina</taxon>
        <taxon>Agaricomycetes</taxon>
        <taxon>Polyporales</taxon>
        <taxon>Adustoporiaceae</taxon>
        <taxon>Rhodonia</taxon>
    </lineage>
</organism>
<gene>
    <name evidence="1" type="ORF">IEO21_01035</name>
</gene>
<protein>
    <submittedName>
        <fullName evidence="1">Uncharacterized protein</fullName>
    </submittedName>
</protein>
<name>A0A8H7U6A9_9APHY</name>
<evidence type="ECO:0000313" key="2">
    <source>
        <dbReference type="Proteomes" id="UP000639403"/>
    </source>
</evidence>
<accession>A0A8H7U6A9</accession>
<dbReference type="Proteomes" id="UP000639403">
    <property type="component" value="Unassembled WGS sequence"/>
</dbReference>
<comment type="caution">
    <text evidence="1">The sequence shown here is derived from an EMBL/GenBank/DDBJ whole genome shotgun (WGS) entry which is preliminary data.</text>
</comment>
<dbReference type="EMBL" id="JADOXO010000006">
    <property type="protein sequence ID" value="KAF9821058.1"/>
    <property type="molecule type" value="Genomic_DNA"/>
</dbReference>
<dbReference type="AlphaFoldDB" id="A0A8H7U6A9"/>
<sequence>MIRAGCAHWSVHSWSMCSMLTQPQGP</sequence>
<reference evidence="1" key="1">
    <citation type="submission" date="2020-11" db="EMBL/GenBank/DDBJ databases">
        <authorList>
            <person name="Koelle M."/>
            <person name="Horta M.A.C."/>
            <person name="Nowrousian M."/>
            <person name="Ohm R.A."/>
            <person name="Benz P."/>
            <person name="Pilgard A."/>
        </authorList>
    </citation>
    <scope>NUCLEOTIDE SEQUENCE</scope>
    <source>
        <strain evidence="1">FPRL280</strain>
    </source>
</reference>
<proteinExistence type="predicted"/>
<evidence type="ECO:0000313" key="1">
    <source>
        <dbReference type="EMBL" id="KAF9821058.1"/>
    </source>
</evidence>